<protein>
    <submittedName>
        <fullName evidence="1">Uncharacterized protein</fullName>
    </submittedName>
</protein>
<name>A0A158B506_9BURK</name>
<evidence type="ECO:0000313" key="2">
    <source>
        <dbReference type="Proteomes" id="UP000054903"/>
    </source>
</evidence>
<dbReference type="STRING" id="1777138.AWB77_02451"/>
<proteinExistence type="predicted"/>
<evidence type="ECO:0000313" key="1">
    <source>
        <dbReference type="EMBL" id="SAK65182.1"/>
    </source>
</evidence>
<dbReference type="AlphaFoldDB" id="A0A158B506"/>
<gene>
    <name evidence="1" type="ORF">AWB77_02451</name>
</gene>
<dbReference type="RefSeq" id="WP_061134669.1">
    <property type="nucleotide sequence ID" value="NZ_FCNX02000005.1"/>
</dbReference>
<accession>A0A158B506</accession>
<keyword evidence="2" id="KW-1185">Reference proteome</keyword>
<comment type="caution">
    <text evidence="1">The sequence shown here is derived from an EMBL/GenBank/DDBJ whole genome shotgun (WGS) entry which is preliminary data.</text>
</comment>
<dbReference type="Proteomes" id="UP000054903">
    <property type="component" value="Unassembled WGS sequence"/>
</dbReference>
<dbReference type="EMBL" id="FCNX02000005">
    <property type="protein sequence ID" value="SAK65182.1"/>
    <property type="molecule type" value="Genomic_DNA"/>
</dbReference>
<dbReference type="OrthoDB" id="9134656at2"/>
<reference evidence="1" key="1">
    <citation type="submission" date="2016-01" db="EMBL/GenBank/DDBJ databases">
        <authorList>
            <person name="Peeters C."/>
        </authorList>
    </citation>
    <scope>NUCLEOTIDE SEQUENCE</scope>
    <source>
        <strain evidence="1">LMG 29320</strain>
    </source>
</reference>
<sequence>MESRKIGRLAISNIPPRVKIAPKPEREIDMSTPESRERVSTAVRKILETHNIAIKALAKR</sequence>
<organism evidence="1 2">
    <name type="scientific">Caballeronia fortuita</name>
    <dbReference type="NCBI Taxonomy" id="1777138"/>
    <lineage>
        <taxon>Bacteria</taxon>
        <taxon>Pseudomonadati</taxon>
        <taxon>Pseudomonadota</taxon>
        <taxon>Betaproteobacteria</taxon>
        <taxon>Burkholderiales</taxon>
        <taxon>Burkholderiaceae</taxon>
        <taxon>Caballeronia</taxon>
    </lineage>
</organism>